<organism evidence="2 3">
    <name type="scientific">Paralvinella palmiformis</name>
    <dbReference type="NCBI Taxonomy" id="53620"/>
    <lineage>
        <taxon>Eukaryota</taxon>
        <taxon>Metazoa</taxon>
        <taxon>Spiralia</taxon>
        <taxon>Lophotrochozoa</taxon>
        <taxon>Annelida</taxon>
        <taxon>Polychaeta</taxon>
        <taxon>Sedentaria</taxon>
        <taxon>Canalipalpata</taxon>
        <taxon>Terebellida</taxon>
        <taxon>Terebelliformia</taxon>
        <taxon>Alvinellidae</taxon>
        <taxon>Paralvinella</taxon>
    </lineage>
</organism>
<evidence type="ECO:0000313" key="3">
    <source>
        <dbReference type="Proteomes" id="UP001208570"/>
    </source>
</evidence>
<keyword evidence="3" id="KW-1185">Reference proteome</keyword>
<feature type="compositionally biased region" description="Polar residues" evidence="1">
    <location>
        <begin position="21"/>
        <end position="36"/>
    </location>
</feature>
<sequence>MADSENINGDEAGDDNHVDSSLKSPSNGKSGQSMSPFDSTQHLIIWRDKKKGTHVFRVQAARFDDLYGDGMYLGQVKEWRNVCVLAFSLPGCQSDVYAIGV</sequence>
<reference evidence="2" key="1">
    <citation type="journal article" date="2023" name="Mol. Biol. Evol.">
        <title>Third-Generation Sequencing Reveals the Adaptive Role of the Epigenome in Three Deep-Sea Polychaetes.</title>
        <authorList>
            <person name="Perez M."/>
            <person name="Aroh O."/>
            <person name="Sun Y."/>
            <person name="Lan Y."/>
            <person name="Juniper S.K."/>
            <person name="Young C.R."/>
            <person name="Angers B."/>
            <person name="Qian P.Y."/>
        </authorList>
    </citation>
    <scope>NUCLEOTIDE SEQUENCE</scope>
    <source>
        <strain evidence="2">P08H-3</strain>
    </source>
</reference>
<gene>
    <name evidence="2" type="ORF">LSH36_649g00021</name>
</gene>
<dbReference type="Proteomes" id="UP001208570">
    <property type="component" value="Unassembled WGS sequence"/>
</dbReference>
<protein>
    <submittedName>
        <fullName evidence="2">Uncharacterized protein</fullName>
    </submittedName>
</protein>
<evidence type="ECO:0000256" key="1">
    <source>
        <dbReference type="SAM" id="MobiDB-lite"/>
    </source>
</evidence>
<dbReference type="AlphaFoldDB" id="A0AAD9MVQ3"/>
<dbReference type="EMBL" id="JAODUP010000649">
    <property type="protein sequence ID" value="KAK2145883.1"/>
    <property type="molecule type" value="Genomic_DNA"/>
</dbReference>
<name>A0AAD9MVQ3_9ANNE</name>
<feature type="region of interest" description="Disordered" evidence="1">
    <location>
        <begin position="1"/>
        <end position="36"/>
    </location>
</feature>
<accession>A0AAD9MVQ3</accession>
<proteinExistence type="predicted"/>
<evidence type="ECO:0000313" key="2">
    <source>
        <dbReference type="EMBL" id="KAK2145883.1"/>
    </source>
</evidence>
<comment type="caution">
    <text evidence="2">The sequence shown here is derived from an EMBL/GenBank/DDBJ whole genome shotgun (WGS) entry which is preliminary data.</text>
</comment>